<organism evidence="1 2">
    <name type="scientific">Rubripirellula reticaptiva</name>
    <dbReference type="NCBI Taxonomy" id="2528013"/>
    <lineage>
        <taxon>Bacteria</taxon>
        <taxon>Pseudomonadati</taxon>
        <taxon>Planctomycetota</taxon>
        <taxon>Planctomycetia</taxon>
        <taxon>Pirellulales</taxon>
        <taxon>Pirellulaceae</taxon>
        <taxon>Rubripirellula</taxon>
    </lineage>
</organism>
<dbReference type="GO" id="GO:0016787">
    <property type="term" value="F:hydrolase activity"/>
    <property type="evidence" value="ECO:0007669"/>
    <property type="project" value="UniProtKB-KW"/>
</dbReference>
<sequence>MKILFLHGWTSVPGGRKPTHLKKAGHEVLNPALDDDDFGLAVRTAQAEYDQHKPDVIVGSSRGGAVAVNMSSGDTPLVLLCPAWKNGGTGTTVKPNTVILHSRQDDVIPFAESEELIRNSRLSDDTLIETGADHRLADPEPLKAMLAACENLAWTEIERELLQSDWSGLCYTAAMRWAKDAKRLNWWLVHGTVFSGAMGKRIDHAWCEHRDTVVDLTMPVGSRVFSRATYYKTIQPDVTNRYSIDDVLFLSIRTRHDGPWDECERQGYAEVKSILDDPAISGRYLFPQDRTVEDPFVVKADGAELACFRRIVDPEAFTMIHFHGNGEAVADYVPFMADVFADMGLNSLFVEYRDYGGSTGEAKLVAMLGDGEAAMIAAGIEPEKAIVFGRSIGSLYAIELTHRQPNIGGLIIESGIADPSERFLTYADLESAGFDEADVKTEVKRFFNHKQKLSGYTKPLLTLHTENDGLIDISHAERNHKWSSSRQKQLVRFRNGNHNSIFHANKEEYLNAVGNFANSVQR</sequence>
<keyword evidence="2" id="KW-1185">Reference proteome</keyword>
<dbReference type="Proteomes" id="UP000317977">
    <property type="component" value="Unassembled WGS sequence"/>
</dbReference>
<accession>A0A5C6EMF3</accession>
<dbReference type="AlphaFoldDB" id="A0A5C6EMF3"/>
<protein>
    <submittedName>
        <fullName evidence="1">Alpha/beta hydrolase family protein</fullName>
    </submittedName>
</protein>
<dbReference type="RefSeq" id="WP_222436132.1">
    <property type="nucleotide sequence ID" value="NZ_SJPX01000004.1"/>
</dbReference>
<dbReference type="Gene3D" id="3.40.50.1820">
    <property type="entry name" value="alpha/beta hydrolase"/>
    <property type="match status" value="2"/>
</dbReference>
<evidence type="ECO:0000313" key="1">
    <source>
        <dbReference type="EMBL" id="TWU49317.1"/>
    </source>
</evidence>
<dbReference type="InterPro" id="IPR029058">
    <property type="entry name" value="AB_hydrolase_fold"/>
</dbReference>
<name>A0A5C6EMF3_9BACT</name>
<dbReference type="PANTHER" id="PTHR12277">
    <property type="entry name" value="ALPHA/BETA HYDROLASE DOMAIN-CONTAINING PROTEIN"/>
    <property type="match status" value="1"/>
</dbReference>
<proteinExistence type="predicted"/>
<dbReference type="SUPFAM" id="SSF53474">
    <property type="entry name" value="alpha/beta-Hydrolases"/>
    <property type="match status" value="2"/>
</dbReference>
<dbReference type="PANTHER" id="PTHR12277:SF81">
    <property type="entry name" value="PROTEIN ABHD13"/>
    <property type="match status" value="1"/>
</dbReference>
<evidence type="ECO:0000313" key="2">
    <source>
        <dbReference type="Proteomes" id="UP000317977"/>
    </source>
</evidence>
<keyword evidence="1" id="KW-0378">Hydrolase</keyword>
<comment type="caution">
    <text evidence="1">The sequence shown here is derived from an EMBL/GenBank/DDBJ whole genome shotgun (WGS) entry which is preliminary data.</text>
</comment>
<dbReference type="EMBL" id="SJPX01000004">
    <property type="protein sequence ID" value="TWU49317.1"/>
    <property type="molecule type" value="Genomic_DNA"/>
</dbReference>
<reference evidence="1 2" key="1">
    <citation type="submission" date="2019-02" db="EMBL/GenBank/DDBJ databases">
        <title>Deep-cultivation of Planctomycetes and their phenomic and genomic characterization uncovers novel biology.</title>
        <authorList>
            <person name="Wiegand S."/>
            <person name="Jogler M."/>
            <person name="Boedeker C."/>
            <person name="Pinto D."/>
            <person name="Vollmers J."/>
            <person name="Rivas-Marin E."/>
            <person name="Kohn T."/>
            <person name="Peeters S.H."/>
            <person name="Heuer A."/>
            <person name="Rast P."/>
            <person name="Oberbeckmann S."/>
            <person name="Bunk B."/>
            <person name="Jeske O."/>
            <person name="Meyerdierks A."/>
            <person name="Storesund J.E."/>
            <person name="Kallscheuer N."/>
            <person name="Luecker S."/>
            <person name="Lage O.M."/>
            <person name="Pohl T."/>
            <person name="Merkel B.J."/>
            <person name="Hornburger P."/>
            <person name="Mueller R.-W."/>
            <person name="Bruemmer F."/>
            <person name="Labrenz M."/>
            <person name="Spormann A.M."/>
            <person name="Op Den Camp H."/>
            <person name="Overmann J."/>
            <person name="Amann R."/>
            <person name="Jetten M.S.M."/>
            <person name="Mascher T."/>
            <person name="Medema M.H."/>
            <person name="Devos D.P."/>
            <person name="Kaster A.-K."/>
            <person name="Ovreas L."/>
            <person name="Rohde M."/>
            <person name="Galperin M.Y."/>
            <person name="Jogler C."/>
        </authorList>
    </citation>
    <scope>NUCLEOTIDE SEQUENCE [LARGE SCALE GENOMIC DNA]</scope>
    <source>
        <strain evidence="1 2">Poly59</strain>
    </source>
</reference>
<gene>
    <name evidence="1" type="ORF">Poly59_39310</name>
</gene>